<dbReference type="AlphaFoldDB" id="A0A6P2VEE9"/>
<dbReference type="SUPFAM" id="SSF69255">
    <property type="entry name" value="gp5 N-terminal domain-like"/>
    <property type="match status" value="1"/>
</dbReference>
<dbReference type="Gene3D" id="4.10.220.110">
    <property type="match status" value="1"/>
</dbReference>
<dbReference type="SUPFAM" id="SSF69349">
    <property type="entry name" value="Phage fibre proteins"/>
    <property type="match status" value="2"/>
</dbReference>
<dbReference type="NCBIfam" id="TIGR03361">
    <property type="entry name" value="VI_Rhs_Vgr"/>
    <property type="match status" value="1"/>
</dbReference>
<dbReference type="PANTHER" id="PTHR32305">
    <property type="match status" value="1"/>
</dbReference>
<feature type="region of interest" description="Disordered" evidence="4">
    <location>
        <begin position="713"/>
        <end position="739"/>
    </location>
</feature>
<dbReference type="PANTHER" id="PTHR32305:SF15">
    <property type="entry name" value="PROTEIN RHSA-RELATED"/>
    <property type="match status" value="1"/>
</dbReference>
<dbReference type="InterPro" id="IPR006531">
    <property type="entry name" value="Gp5/Vgr_OB"/>
</dbReference>
<reference evidence="7 8" key="1">
    <citation type="submission" date="2019-09" db="EMBL/GenBank/DDBJ databases">
        <authorList>
            <person name="Depoorter E."/>
        </authorList>
    </citation>
    <scope>NUCLEOTIDE SEQUENCE [LARGE SCALE GENOMIC DNA]</scope>
    <source>
        <strain evidence="7">R-39750</strain>
    </source>
</reference>
<evidence type="ECO:0000313" key="7">
    <source>
        <dbReference type="EMBL" id="VWC82383.1"/>
    </source>
</evidence>
<comment type="subcellular location">
    <subcellularLocation>
        <location evidence="1">Secreted</location>
    </subcellularLocation>
</comment>
<dbReference type="InterPro" id="IPR037026">
    <property type="entry name" value="Vgr_OB-fold_dom_sf"/>
</dbReference>
<dbReference type="NCBIfam" id="TIGR01646">
    <property type="entry name" value="vgr_GE"/>
    <property type="match status" value="1"/>
</dbReference>
<evidence type="ECO:0000256" key="4">
    <source>
        <dbReference type="SAM" id="MobiDB-lite"/>
    </source>
</evidence>
<gene>
    <name evidence="7" type="ORF">BLA39750_01298</name>
</gene>
<comment type="similarity">
    <text evidence="2">Belongs to the VgrG protein family.</text>
</comment>
<dbReference type="EMBL" id="CABVQN010000004">
    <property type="protein sequence ID" value="VWC82383.1"/>
    <property type="molecule type" value="Genomic_DNA"/>
</dbReference>
<dbReference type="InterPro" id="IPR017847">
    <property type="entry name" value="T6SS_RhsGE_Vgr_subset"/>
</dbReference>
<evidence type="ECO:0000259" key="6">
    <source>
        <dbReference type="Pfam" id="PF22178"/>
    </source>
</evidence>
<dbReference type="Gene3D" id="2.40.50.230">
    <property type="entry name" value="Gp5 N-terminal domain"/>
    <property type="match status" value="1"/>
</dbReference>
<dbReference type="InterPro" id="IPR050708">
    <property type="entry name" value="T6SS_VgrG/RHS"/>
</dbReference>
<protein>
    <submittedName>
        <fullName evidence="7">Rhs element Vgr protein</fullName>
    </submittedName>
</protein>
<feature type="domain" description="Gp5/Type VI secretion system Vgr protein OB-fold" evidence="5">
    <location>
        <begin position="409"/>
        <end position="477"/>
    </location>
</feature>
<dbReference type="RefSeq" id="WP_175011433.1">
    <property type="nucleotide sequence ID" value="NZ_CABVQN010000004.1"/>
</dbReference>
<proteinExistence type="inferred from homology"/>
<dbReference type="Pfam" id="PF04717">
    <property type="entry name" value="Phage_base_V"/>
    <property type="match status" value="1"/>
</dbReference>
<dbReference type="InterPro" id="IPR006533">
    <property type="entry name" value="T6SS_Vgr_RhsGE"/>
</dbReference>
<name>A0A6P2VEE9_BURL3</name>
<evidence type="ECO:0000256" key="2">
    <source>
        <dbReference type="ARBA" id="ARBA00005558"/>
    </source>
</evidence>
<sequence>MQLSEISGIANLPAFFGLQSNRLFTIETPMKGRSDLVLVDFHGTEALSQNFEFHVRLASQDSNIELKKLIGQPVTITLQLTDALASSEERYFHGYVANFAHLDHDGSFTVYSAAVVPWLWMLSRRRDIRVFQEENTEAILTKVFREYGKISSFEFRLAKATKNRSYCTQYRETDLEFVERLMQEDGLFYFFEHAKDGHKLIISDNSIAAKPITGRSPVLQYTKGEALDNLAVITSFQASRQLESSSVGLKTFDYKAPHARRQVSGGTEVNQGDVPSYEVYDYLGEHGFPDSDRGEALTRFRTQALAAHSKVFVGTSTSRRLTPCQYFELDDHYDHGTTKQEDRQFLLTTVTHSGTNNYQAGEGAASYQCSFTCIRKKIPYRPAFTIERPSIIGPQTAVVVGPEGEEIYTDSLGRVKVQFHWDRLGKRDQGSSCWVRVGQPWAGRGFGAIQIPRIGDEVVVIFLDGNPDRPLIISSVYNSGNMPPWSLPANATQSGILTRSTKTGNVNTANAIRFEDKKGNEEVWLHAEKDQRIEVEHDESHWVGNDRSKTIDRDETTQVHRNRTETVDGNETITIHQNRTERVDQNETISIGEDRQETVGGNETVTIHGAKAETVFLAAAETIGLAKALTIGAAYQVTVGGAMNTTVGAAQLEQVGMSKRVDVGQTLTLHAGDKIELVVGNSRIVLTSDAIYLSSTDIHLTASQTIRADAPQDVHLNSGSAQSAPSPTPAPDASVDGGE</sequence>
<accession>A0A6P2VEE9</accession>
<dbReference type="Proteomes" id="UP000494110">
    <property type="component" value="Unassembled WGS sequence"/>
</dbReference>
<evidence type="ECO:0000256" key="3">
    <source>
        <dbReference type="ARBA" id="ARBA00022525"/>
    </source>
</evidence>
<dbReference type="InterPro" id="IPR054030">
    <property type="entry name" value="Gp5_Vgr_C"/>
</dbReference>
<feature type="domain" description="Gp5/Type VI secretion system Vgr C-terminal trimerisation" evidence="6">
    <location>
        <begin position="494"/>
        <end position="607"/>
    </location>
</feature>
<dbReference type="Gene3D" id="2.30.110.50">
    <property type="match status" value="1"/>
</dbReference>
<dbReference type="SUPFAM" id="SSF69279">
    <property type="entry name" value="Phage tail proteins"/>
    <property type="match status" value="2"/>
</dbReference>
<dbReference type="Gene3D" id="3.55.50.10">
    <property type="entry name" value="Baseplate protein-like domains"/>
    <property type="match status" value="1"/>
</dbReference>
<dbReference type="Pfam" id="PF22178">
    <property type="entry name" value="Gp5_trimer_C"/>
    <property type="match status" value="1"/>
</dbReference>
<dbReference type="Pfam" id="PF05954">
    <property type="entry name" value="Phage_GPD"/>
    <property type="match status" value="1"/>
</dbReference>
<organism evidence="7 8">
    <name type="scientific">Burkholderia lata (strain ATCC 17760 / DSM 23089 / LMG 22485 / NCIMB 9086 / R18194 / 383)</name>
    <dbReference type="NCBI Taxonomy" id="482957"/>
    <lineage>
        <taxon>Bacteria</taxon>
        <taxon>Pseudomonadati</taxon>
        <taxon>Pseudomonadota</taxon>
        <taxon>Betaproteobacteria</taxon>
        <taxon>Burkholderiales</taxon>
        <taxon>Burkholderiaceae</taxon>
        <taxon>Burkholderia</taxon>
        <taxon>Burkholderia cepacia complex</taxon>
    </lineage>
</organism>
<evidence type="ECO:0000256" key="1">
    <source>
        <dbReference type="ARBA" id="ARBA00004613"/>
    </source>
</evidence>
<keyword evidence="3" id="KW-0964">Secreted</keyword>
<dbReference type="GO" id="GO:0005576">
    <property type="term" value="C:extracellular region"/>
    <property type="evidence" value="ECO:0007669"/>
    <property type="project" value="UniProtKB-SubCell"/>
</dbReference>
<evidence type="ECO:0000259" key="5">
    <source>
        <dbReference type="Pfam" id="PF04717"/>
    </source>
</evidence>
<evidence type="ECO:0000313" key="8">
    <source>
        <dbReference type="Proteomes" id="UP000494110"/>
    </source>
</evidence>